<keyword evidence="2" id="KW-1185">Reference proteome</keyword>
<dbReference type="STRING" id="159449.B4N89_23955"/>
<dbReference type="Gene3D" id="2.70.98.10">
    <property type="match status" value="1"/>
</dbReference>
<dbReference type="GO" id="GO:0016853">
    <property type="term" value="F:isomerase activity"/>
    <property type="evidence" value="ECO:0007669"/>
    <property type="project" value="InterPro"/>
</dbReference>
<dbReference type="Proteomes" id="UP000190037">
    <property type="component" value="Unassembled WGS sequence"/>
</dbReference>
<dbReference type="GO" id="GO:0030246">
    <property type="term" value="F:carbohydrate binding"/>
    <property type="evidence" value="ECO:0007669"/>
    <property type="project" value="InterPro"/>
</dbReference>
<dbReference type="InterPro" id="IPR014718">
    <property type="entry name" value="GH-type_carb-bd"/>
</dbReference>
<organism evidence="1 2">
    <name type="scientific">Embleya scabrispora</name>
    <dbReference type="NCBI Taxonomy" id="159449"/>
    <lineage>
        <taxon>Bacteria</taxon>
        <taxon>Bacillati</taxon>
        <taxon>Actinomycetota</taxon>
        <taxon>Actinomycetes</taxon>
        <taxon>Kitasatosporales</taxon>
        <taxon>Streptomycetaceae</taxon>
        <taxon>Embleya</taxon>
    </lineage>
</organism>
<dbReference type="GO" id="GO:0005975">
    <property type="term" value="P:carbohydrate metabolic process"/>
    <property type="evidence" value="ECO:0007669"/>
    <property type="project" value="InterPro"/>
</dbReference>
<dbReference type="RefSeq" id="WP_078977870.1">
    <property type="nucleotide sequence ID" value="NZ_MWQN01000001.1"/>
</dbReference>
<comment type="caution">
    <text evidence="1">The sequence shown here is derived from an EMBL/GenBank/DDBJ whole genome shotgun (WGS) entry which is preliminary data.</text>
</comment>
<reference evidence="1 2" key="1">
    <citation type="submission" date="2017-03" db="EMBL/GenBank/DDBJ databases">
        <title>Draft genome sequence of Streptomyces scabrisporus NF3, endophyte isolated from Amphipterygium adstringens.</title>
        <authorList>
            <person name="Vazquez M."/>
            <person name="Ceapa C.D."/>
            <person name="Rodriguez Luna D."/>
            <person name="Sanchez Esquivel S."/>
        </authorList>
    </citation>
    <scope>NUCLEOTIDE SEQUENCE [LARGE SCALE GENOMIC DNA]</scope>
    <source>
        <strain evidence="1 2">NF3</strain>
    </source>
</reference>
<protein>
    <submittedName>
        <fullName evidence="1">Aldose epimerase</fullName>
    </submittedName>
</protein>
<gene>
    <name evidence="1" type="ORF">B4N89_23955</name>
</gene>
<dbReference type="InterPro" id="IPR011013">
    <property type="entry name" value="Gal_mutarotase_sf_dom"/>
</dbReference>
<accession>A0A1T3P3B0</accession>
<proteinExistence type="predicted"/>
<evidence type="ECO:0000313" key="2">
    <source>
        <dbReference type="Proteomes" id="UP000190037"/>
    </source>
</evidence>
<name>A0A1T3P3B0_9ACTN</name>
<dbReference type="AlphaFoldDB" id="A0A1T3P3B0"/>
<dbReference type="EMBL" id="MWQN01000001">
    <property type="protein sequence ID" value="OPC83588.1"/>
    <property type="molecule type" value="Genomic_DNA"/>
</dbReference>
<evidence type="ECO:0000313" key="1">
    <source>
        <dbReference type="EMBL" id="OPC83588.1"/>
    </source>
</evidence>
<dbReference type="Pfam" id="PF01263">
    <property type="entry name" value="Aldose_epim"/>
    <property type="match status" value="1"/>
</dbReference>
<dbReference type="InterPro" id="IPR008183">
    <property type="entry name" value="Aldose_1/G6P_1-epimerase"/>
</dbReference>
<sequence length="270" mass="29557">MIDGEVWLRSEGAEARILPDAGCRLGSLRAHGLELLRTRGERPEEWGSYPMVPWVGRMGGARFEFAGAVHEFPADAPPHALHGLGYRAAWKQVAGDAGSAAFELALTDPWPFAGRVEQTFTIRPDGLTTVLRVESDAEAFPAQAGWHPWFRRRLAIGEPLELSFEPAWQEERGPDYLPTGRRIPVVPGPRDDCYGTPGGLDATLLWPGALRLRMTSDCDYTVVYDMPADHVCVEPETGPPNGLTAPTTHLVRPGEPLIATTTWTWASVGV</sequence>
<dbReference type="SUPFAM" id="SSF74650">
    <property type="entry name" value="Galactose mutarotase-like"/>
    <property type="match status" value="1"/>
</dbReference>
<dbReference type="OrthoDB" id="4739604at2"/>